<keyword evidence="6" id="KW-1185">Reference proteome</keyword>
<dbReference type="GO" id="GO:0016787">
    <property type="term" value="F:hydrolase activity"/>
    <property type="evidence" value="ECO:0007669"/>
    <property type="project" value="UniProtKB-KW"/>
</dbReference>
<evidence type="ECO:0000313" key="5">
    <source>
        <dbReference type="EMBL" id="QSE88153.1"/>
    </source>
</evidence>
<evidence type="ECO:0000256" key="2">
    <source>
        <dbReference type="ARBA" id="ARBA00022797"/>
    </source>
</evidence>
<dbReference type="SUPFAM" id="SSF53474">
    <property type="entry name" value="alpha/beta-Hydrolases"/>
    <property type="match status" value="1"/>
</dbReference>
<gene>
    <name evidence="5" type="ORF">JWS13_05735</name>
</gene>
<dbReference type="PIRSF" id="PIRSF001112">
    <property type="entry name" value="Epoxide_hydrolase"/>
    <property type="match status" value="1"/>
</dbReference>
<comment type="similarity">
    <text evidence="1">Belongs to the peptidase S33 family.</text>
</comment>
<keyword evidence="2" id="KW-0058">Aromatic hydrocarbons catabolism</keyword>
<dbReference type="InterPro" id="IPR029058">
    <property type="entry name" value="AB_hydrolase_fold"/>
</dbReference>
<dbReference type="EMBL" id="CP070619">
    <property type="protein sequence ID" value="QSE88153.1"/>
    <property type="molecule type" value="Genomic_DNA"/>
</dbReference>
<evidence type="ECO:0000256" key="1">
    <source>
        <dbReference type="ARBA" id="ARBA00010088"/>
    </source>
</evidence>
<evidence type="ECO:0000256" key="3">
    <source>
        <dbReference type="ARBA" id="ARBA00022801"/>
    </source>
</evidence>
<organism evidence="5 6">
    <name type="scientific">Rhodococcus pseudokoreensis</name>
    <dbReference type="NCBI Taxonomy" id="2811421"/>
    <lineage>
        <taxon>Bacteria</taxon>
        <taxon>Bacillati</taxon>
        <taxon>Actinomycetota</taxon>
        <taxon>Actinomycetes</taxon>
        <taxon>Mycobacteriales</taxon>
        <taxon>Nocardiaceae</taxon>
        <taxon>Rhodococcus</taxon>
    </lineage>
</organism>
<evidence type="ECO:0000259" key="4">
    <source>
        <dbReference type="Pfam" id="PF06441"/>
    </source>
</evidence>
<accession>A0A974VYW5</accession>
<name>A0A974VYW5_9NOCA</name>
<dbReference type="Pfam" id="PF06441">
    <property type="entry name" value="EHN"/>
    <property type="match status" value="1"/>
</dbReference>
<feature type="domain" description="Epoxide hydrolase N-terminal" evidence="4">
    <location>
        <begin position="5"/>
        <end position="110"/>
    </location>
</feature>
<reference evidence="5 6" key="1">
    <citation type="journal article" date="2021" name="Microbiol. Resour. Announc.">
        <title>Complete Genome Sequences of Two Rhodococcus sp. Strains with Large and Linear Chromosomes, Isolated from Apple Rhizosphere.</title>
        <authorList>
            <person name="Benning S."/>
            <person name="Brugnone N."/>
            <person name="Siani R."/>
            <person name="Kublik S."/>
            <person name="Schloter M."/>
            <person name="Rad V."/>
        </authorList>
    </citation>
    <scope>NUCLEOTIDE SEQUENCE [LARGE SCALE GENOMIC DNA]</scope>
    <source>
        <strain evidence="5 6">R79</strain>
    </source>
</reference>
<dbReference type="InterPro" id="IPR016292">
    <property type="entry name" value="Epoxide_hydrolase"/>
</dbReference>
<sequence length="381" mass="42385">MYGEITPFEVHVEDSVLDDLRQRLASTRWPDQIPGSGWERGADGDYLRALVDYWRDDFDWRAAERVQNTWPQFLTTLDGARVHFFHVRSPHPEARPLMLTHGWPSTPLEFLKVIGPLTDPTAYGGRAEDACHVVAPSLPGFGWSLPTTESGWHPGRIARAWLELMARLGYERFAAHGTDWGSVVSTEMAREAPERLAGLHLALLVSGLRPRDGVLTPEEEHQQQANEALRASELGYVMLQSTKPQTLSYALADSPVGQAAWIAEKLRSWTDCDGDLESVLTKDEILTSVTTFWATGTGGSSGRLYHEARLAALGSTPRQGRIGVPTAVALFPRELYPTSRRIASEHYNIVRWTPMARGGHFGAWEQPELLVADLRAFLAGL</sequence>
<dbReference type="PANTHER" id="PTHR21661">
    <property type="entry name" value="EPOXIDE HYDROLASE 1-RELATED"/>
    <property type="match status" value="1"/>
</dbReference>
<keyword evidence="3 5" id="KW-0378">Hydrolase</keyword>
<dbReference type="InterPro" id="IPR010497">
    <property type="entry name" value="Epoxide_hydro_N"/>
</dbReference>
<dbReference type="RefSeq" id="WP_206004906.1">
    <property type="nucleotide sequence ID" value="NZ_CP070619.1"/>
</dbReference>
<reference evidence="5 6" key="2">
    <citation type="journal article" date="2022" name="Arch. Microbiol.">
        <title>Rhodococcus pseudokoreensis sp. nov. isolated from the rhizosphere of young M26 apple rootstocks.</title>
        <authorList>
            <person name="Kampfer P."/>
            <person name="Glaeser S.P."/>
            <person name="Blom J."/>
            <person name="Wolf J."/>
            <person name="Benning S."/>
            <person name="Schloter M."/>
            <person name="Neumann-Schaal M."/>
        </authorList>
    </citation>
    <scope>NUCLEOTIDE SEQUENCE [LARGE SCALE GENOMIC DNA]</scope>
    <source>
        <strain evidence="5 6">R79</strain>
    </source>
</reference>
<protein>
    <submittedName>
        <fullName evidence="5">Epoxide hydrolase</fullName>
    </submittedName>
</protein>
<evidence type="ECO:0000313" key="6">
    <source>
        <dbReference type="Proteomes" id="UP000662986"/>
    </source>
</evidence>
<dbReference type="InterPro" id="IPR000639">
    <property type="entry name" value="Epox_hydrolase-like"/>
</dbReference>
<proteinExistence type="inferred from homology"/>
<dbReference type="Gene3D" id="3.40.50.1820">
    <property type="entry name" value="alpha/beta hydrolase"/>
    <property type="match status" value="1"/>
</dbReference>
<dbReference type="PANTHER" id="PTHR21661:SF35">
    <property type="entry name" value="EPOXIDE HYDROLASE"/>
    <property type="match status" value="1"/>
</dbReference>
<dbReference type="Proteomes" id="UP000662986">
    <property type="component" value="Chromosome"/>
</dbReference>
<dbReference type="PRINTS" id="PR00412">
    <property type="entry name" value="EPOXHYDRLASE"/>
</dbReference>